<evidence type="ECO:0000313" key="4">
    <source>
        <dbReference type="EMBL" id="CAL1609264.1"/>
    </source>
</evidence>
<dbReference type="InterPro" id="IPR029841">
    <property type="entry name" value="CDKN1A"/>
</dbReference>
<dbReference type="GO" id="GO:0000307">
    <property type="term" value="C:cyclin-dependent protein kinase holoenzyme complex"/>
    <property type="evidence" value="ECO:0007669"/>
    <property type="project" value="TreeGrafter"/>
</dbReference>
<organism evidence="4 5">
    <name type="scientific">Knipowitschia caucasica</name>
    <name type="common">Caucasian dwarf goby</name>
    <name type="synonym">Pomatoschistus caucasicus</name>
    <dbReference type="NCBI Taxonomy" id="637954"/>
    <lineage>
        <taxon>Eukaryota</taxon>
        <taxon>Metazoa</taxon>
        <taxon>Chordata</taxon>
        <taxon>Craniata</taxon>
        <taxon>Vertebrata</taxon>
        <taxon>Euteleostomi</taxon>
        <taxon>Actinopterygii</taxon>
        <taxon>Neopterygii</taxon>
        <taxon>Teleostei</taxon>
        <taxon>Neoteleostei</taxon>
        <taxon>Acanthomorphata</taxon>
        <taxon>Gobiaria</taxon>
        <taxon>Gobiiformes</taxon>
        <taxon>Gobioidei</taxon>
        <taxon>Gobiidae</taxon>
        <taxon>Gobiinae</taxon>
        <taxon>Knipowitschia</taxon>
    </lineage>
</organism>
<dbReference type="InterPro" id="IPR003175">
    <property type="entry name" value="CDI_dom"/>
</dbReference>
<sequence>MRTGVAQGWLHADFSRFLSGCLCLGYLPPQRYTRPSLPRDGPPLSDELRLCSIKAAAFPFASVCLCLIDATLEVSAMCKTMAAHKQILGTLGNGPTRRTLFGPVDREQLQLEYQAALWKDLEEASKRWGFDFLRDKPLNSSTFQWEGIPASKVPLLYRSCILGQADGGHTASAVSHKRGWAETSHCDKENIPHSPERCSLHMEKFEQTPERGDCRGLKRKQTNIKDFFQAKRRVVEKPRKSGE</sequence>
<dbReference type="GO" id="GO:2000045">
    <property type="term" value="P:regulation of G1/S transition of mitotic cell cycle"/>
    <property type="evidence" value="ECO:0007669"/>
    <property type="project" value="TreeGrafter"/>
</dbReference>
<dbReference type="AlphaFoldDB" id="A0AAV2M7I7"/>
<dbReference type="PANTHER" id="PTHR46778">
    <property type="entry name" value="CYCLIN-DEPENDENT KINASE INHIBITOR 1-RELATED"/>
    <property type="match status" value="1"/>
</dbReference>
<dbReference type="GO" id="GO:0072331">
    <property type="term" value="P:signal transduction by p53 class mediator"/>
    <property type="evidence" value="ECO:0007669"/>
    <property type="project" value="InterPro"/>
</dbReference>
<accession>A0AAV2M7I7</accession>
<evidence type="ECO:0000313" key="5">
    <source>
        <dbReference type="Proteomes" id="UP001497482"/>
    </source>
</evidence>
<dbReference type="GO" id="GO:0004861">
    <property type="term" value="F:cyclin-dependent protein serine/threonine kinase inhibitor activity"/>
    <property type="evidence" value="ECO:0007669"/>
    <property type="project" value="InterPro"/>
</dbReference>
<evidence type="ECO:0000256" key="2">
    <source>
        <dbReference type="ARBA" id="ARBA00023013"/>
    </source>
</evidence>
<dbReference type="GO" id="GO:0006974">
    <property type="term" value="P:DNA damage response"/>
    <property type="evidence" value="ECO:0007669"/>
    <property type="project" value="TreeGrafter"/>
</dbReference>
<dbReference type="GO" id="GO:0005634">
    <property type="term" value="C:nucleus"/>
    <property type="evidence" value="ECO:0007669"/>
    <property type="project" value="InterPro"/>
</dbReference>
<dbReference type="Proteomes" id="UP001497482">
    <property type="component" value="Chromosome 6"/>
</dbReference>
<comment type="similarity">
    <text evidence="1">Belongs to the CDI family.</text>
</comment>
<feature type="domain" description="Cyclin-dependent kinase inhibitor" evidence="3">
    <location>
        <begin position="100"/>
        <end position="147"/>
    </location>
</feature>
<keyword evidence="2" id="KW-0649">Protein kinase inhibitor</keyword>
<name>A0AAV2M7I7_KNICA</name>
<dbReference type="InterPro" id="IPR044898">
    <property type="entry name" value="CDI_dom_sf"/>
</dbReference>
<proteinExistence type="inferred from homology"/>
<keyword evidence="5" id="KW-1185">Reference proteome</keyword>
<protein>
    <recommendedName>
        <fullName evidence="3">Cyclin-dependent kinase inhibitor domain-containing protein</fullName>
    </recommendedName>
</protein>
<evidence type="ECO:0000259" key="3">
    <source>
        <dbReference type="Pfam" id="PF02234"/>
    </source>
</evidence>
<reference evidence="4 5" key="1">
    <citation type="submission" date="2024-04" db="EMBL/GenBank/DDBJ databases">
        <authorList>
            <person name="Waldvogel A.-M."/>
            <person name="Schoenle A."/>
        </authorList>
    </citation>
    <scope>NUCLEOTIDE SEQUENCE [LARGE SCALE GENOMIC DNA]</scope>
</reference>
<dbReference type="EMBL" id="OZ035828">
    <property type="protein sequence ID" value="CAL1609264.1"/>
    <property type="molecule type" value="Genomic_DNA"/>
</dbReference>
<evidence type="ECO:0000256" key="1">
    <source>
        <dbReference type="ARBA" id="ARBA00006726"/>
    </source>
</evidence>
<dbReference type="PANTHER" id="PTHR46778:SF1">
    <property type="entry name" value="CYCLIN-DEPENDENT KINASE INHIBITOR 1"/>
    <property type="match status" value="1"/>
</dbReference>
<dbReference type="Pfam" id="PF02234">
    <property type="entry name" value="CDI"/>
    <property type="match status" value="1"/>
</dbReference>
<gene>
    <name evidence="4" type="ORF">KC01_LOCUS36043</name>
</gene>
<dbReference type="Gene3D" id="4.10.365.10">
    <property type="entry name" value="p27"/>
    <property type="match status" value="1"/>
</dbReference>